<reference evidence="3" key="1">
    <citation type="journal article" date="2019" name="Int. J. Syst. Evol. Microbiol.">
        <title>The Global Catalogue of Microorganisms (GCM) 10K type strain sequencing project: providing services to taxonomists for standard genome sequencing and annotation.</title>
        <authorList>
            <consortium name="The Broad Institute Genomics Platform"/>
            <consortium name="The Broad Institute Genome Sequencing Center for Infectious Disease"/>
            <person name="Wu L."/>
            <person name="Ma J."/>
        </authorList>
    </citation>
    <scope>NUCLEOTIDE SEQUENCE [LARGE SCALE GENOMIC DNA]</scope>
    <source>
        <strain evidence="3">CCUG 55585</strain>
    </source>
</reference>
<keyword evidence="1" id="KW-0732">Signal</keyword>
<evidence type="ECO:0000313" key="2">
    <source>
        <dbReference type="EMBL" id="MFD0725700.1"/>
    </source>
</evidence>
<dbReference type="InterPro" id="IPR046256">
    <property type="entry name" value="DUF6289"/>
</dbReference>
<accession>A0ABW2YEN3</accession>
<dbReference type="EMBL" id="JBHTIF010000001">
    <property type="protein sequence ID" value="MFD0725700.1"/>
    <property type="molecule type" value="Genomic_DNA"/>
</dbReference>
<dbReference type="Proteomes" id="UP001597110">
    <property type="component" value="Unassembled WGS sequence"/>
</dbReference>
<protein>
    <submittedName>
        <fullName evidence="2">DUF6289 family protein</fullName>
    </submittedName>
</protein>
<comment type="caution">
    <text evidence="2">The sequence shown here is derived from an EMBL/GenBank/DDBJ whole genome shotgun (WGS) entry which is preliminary data.</text>
</comment>
<name>A0ABW2YEN3_9GAMM</name>
<feature type="chain" id="PRO_5046832914" evidence="1">
    <location>
        <begin position="30"/>
        <end position="78"/>
    </location>
</feature>
<dbReference type="Pfam" id="PF19806">
    <property type="entry name" value="DUF6289"/>
    <property type="match status" value="1"/>
</dbReference>
<proteinExistence type="predicted"/>
<keyword evidence="3" id="KW-1185">Reference proteome</keyword>
<sequence length="78" mass="8016">MKKSVVASRRAVLMCALVASMLLSGVAIADGCLQGTWHYFDANGRLVGGQTVGCGELDGSWGAVTANKTFSQGCAASY</sequence>
<dbReference type="RefSeq" id="WP_386823286.1">
    <property type="nucleotide sequence ID" value="NZ_JBHTIF010000001.1"/>
</dbReference>
<evidence type="ECO:0000313" key="3">
    <source>
        <dbReference type="Proteomes" id="UP001597110"/>
    </source>
</evidence>
<gene>
    <name evidence="2" type="ORF">ACFQ0E_08815</name>
</gene>
<evidence type="ECO:0000256" key="1">
    <source>
        <dbReference type="SAM" id="SignalP"/>
    </source>
</evidence>
<feature type="signal peptide" evidence="1">
    <location>
        <begin position="1"/>
        <end position="29"/>
    </location>
</feature>
<organism evidence="2 3">
    <name type="scientific">Lysobacter brunescens</name>
    <dbReference type="NCBI Taxonomy" id="262323"/>
    <lineage>
        <taxon>Bacteria</taxon>
        <taxon>Pseudomonadati</taxon>
        <taxon>Pseudomonadota</taxon>
        <taxon>Gammaproteobacteria</taxon>
        <taxon>Lysobacterales</taxon>
        <taxon>Lysobacteraceae</taxon>
        <taxon>Lysobacter</taxon>
    </lineage>
</organism>